<protein>
    <submittedName>
        <fullName evidence="4">XylR family transcriptional regulator</fullName>
    </submittedName>
</protein>
<dbReference type="EMBL" id="PJNH01000002">
    <property type="protein sequence ID" value="PKR77823.1"/>
    <property type="molecule type" value="Genomic_DNA"/>
</dbReference>
<dbReference type="OrthoDB" id="9796533at2"/>
<keyword evidence="3" id="KW-0119">Carbohydrate metabolism</keyword>
<evidence type="ECO:0000256" key="2">
    <source>
        <dbReference type="ARBA" id="ARBA00006479"/>
    </source>
</evidence>
<dbReference type="PANTHER" id="PTHR18964:SF149">
    <property type="entry name" value="BIFUNCTIONAL UDP-N-ACETYLGLUCOSAMINE 2-EPIMERASE_N-ACETYLMANNOSAMINE KINASE"/>
    <property type="match status" value="1"/>
</dbReference>
<sequence>MRVLRNGSKKLIKEINRFKVLNIIRHQHPISRGEISKQYKLGVSTLSYIIEDLKSSGLIYEVGESTSTGGRRAKLIEFNKDFGSIISVKIEEKQVLLALTNMDAEIIAEKEISFGDDSSPESVVNILEKGIHKVFESCDKDINNLLGIGILSSGLVSQNDGSIIRSSMLGWSNVPITNMLQEKFEDVQIFVDNNINGYTLAELSNGEGQKSNNFLVVSVGAGIGLSVVIDRKIYYGALGGAGEFGHTSIVIDGYDCHCGQRGCLEMYASEFYFENKGRELIEKYPDSKIENFNFSEVAEVAEQDDELAKVLVGEMSHYLGYGVRNLINTFNPEKIVIAGEGMKYGHLFMDHVQEIAQKNFFSKVDMPTQIVASKLSKESWLTGGALLAINHIFQEPVYEKEQTII</sequence>
<dbReference type="PANTHER" id="PTHR18964">
    <property type="entry name" value="ROK (REPRESSOR, ORF, KINASE) FAMILY"/>
    <property type="match status" value="1"/>
</dbReference>
<evidence type="ECO:0000256" key="3">
    <source>
        <dbReference type="ARBA" id="ARBA00022629"/>
    </source>
</evidence>
<accession>A0A2I0QU05</accession>
<keyword evidence="3" id="KW-0859">Xylose metabolism</keyword>
<dbReference type="InterPro" id="IPR000600">
    <property type="entry name" value="ROK"/>
</dbReference>
<dbReference type="SUPFAM" id="SSF53067">
    <property type="entry name" value="Actin-like ATPase domain"/>
    <property type="match status" value="2"/>
</dbReference>
<evidence type="ECO:0000256" key="1">
    <source>
        <dbReference type="ARBA" id="ARBA00002486"/>
    </source>
</evidence>
<comment type="function">
    <text evidence="1">Transcriptional repressor of xylose-utilizing enzymes.</text>
</comment>
<organism evidence="4 5">
    <name type="scientific">Halalkalibacillus sediminis</name>
    <dbReference type="NCBI Taxonomy" id="2018042"/>
    <lineage>
        <taxon>Bacteria</taxon>
        <taxon>Bacillati</taxon>
        <taxon>Bacillota</taxon>
        <taxon>Bacilli</taxon>
        <taxon>Bacillales</taxon>
        <taxon>Bacillaceae</taxon>
        <taxon>Halalkalibacillus</taxon>
    </lineage>
</organism>
<keyword evidence="5" id="KW-1185">Reference proteome</keyword>
<name>A0A2I0QU05_9BACI</name>
<dbReference type="SUPFAM" id="SSF46785">
    <property type="entry name" value="Winged helix' DNA-binding domain"/>
    <property type="match status" value="1"/>
</dbReference>
<proteinExistence type="inferred from homology"/>
<evidence type="ECO:0000313" key="5">
    <source>
        <dbReference type="Proteomes" id="UP000243524"/>
    </source>
</evidence>
<dbReference type="AlphaFoldDB" id="A0A2I0QU05"/>
<dbReference type="InterPro" id="IPR036390">
    <property type="entry name" value="WH_DNA-bd_sf"/>
</dbReference>
<dbReference type="RefSeq" id="WP_101331431.1">
    <property type="nucleotide sequence ID" value="NZ_PJNH01000002.1"/>
</dbReference>
<evidence type="ECO:0000313" key="4">
    <source>
        <dbReference type="EMBL" id="PKR77823.1"/>
    </source>
</evidence>
<comment type="caution">
    <text evidence="4">The sequence shown here is derived from an EMBL/GenBank/DDBJ whole genome shotgun (WGS) entry which is preliminary data.</text>
</comment>
<dbReference type="Gene3D" id="1.10.10.10">
    <property type="entry name" value="Winged helix-like DNA-binding domain superfamily/Winged helix DNA-binding domain"/>
    <property type="match status" value="1"/>
</dbReference>
<comment type="similarity">
    <text evidence="2">Belongs to the ROK (NagC/XylR) family.</text>
</comment>
<dbReference type="InterPro" id="IPR036388">
    <property type="entry name" value="WH-like_DNA-bd_sf"/>
</dbReference>
<dbReference type="InterPro" id="IPR043129">
    <property type="entry name" value="ATPase_NBD"/>
</dbReference>
<dbReference type="Pfam" id="PF00480">
    <property type="entry name" value="ROK"/>
    <property type="match status" value="1"/>
</dbReference>
<reference evidence="4 5" key="1">
    <citation type="submission" date="2017-06" db="EMBL/GenBank/DDBJ databases">
        <title>the draft geome sequence of Illustriluteabacillus marina B3227.</title>
        <authorList>
            <person name="He R.-H."/>
            <person name="Du Z.-J."/>
        </authorList>
    </citation>
    <scope>NUCLEOTIDE SEQUENCE [LARGE SCALE GENOMIC DNA]</scope>
    <source>
        <strain evidence="4 5">B3227</strain>
    </source>
</reference>
<gene>
    <name evidence="4" type="ORF">CEY16_07795</name>
</gene>
<dbReference type="Proteomes" id="UP000243524">
    <property type="component" value="Unassembled WGS sequence"/>
</dbReference>
<dbReference type="GO" id="GO:0042732">
    <property type="term" value="P:D-xylose metabolic process"/>
    <property type="evidence" value="ECO:0007669"/>
    <property type="project" value="UniProtKB-KW"/>
</dbReference>
<dbReference type="Gene3D" id="3.30.420.40">
    <property type="match status" value="2"/>
</dbReference>